<reference evidence="2" key="1">
    <citation type="submission" date="2022-10" db="EMBL/GenBank/DDBJ databases">
        <authorList>
            <person name="Chen Y."/>
            <person name="Dougan E. K."/>
            <person name="Chan C."/>
            <person name="Rhodes N."/>
            <person name="Thang M."/>
        </authorList>
    </citation>
    <scope>NUCLEOTIDE SEQUENCE</scope>
</reference>
<feature type="region of interest" description="Disordered" evidence="1">
    <location>
        <begin position="919"/>
        <end position="1057"/>
    </location>
</feature>
<feature type="region of interest" description="Disordered" evidence="1">
    <location>
        <begin position="872"/>
        <end position="897"/>
    </location>
</feature>
<evidence type="ECO:0000313" key="2">
    <source>
        <dbReference type="EMBL" id="CAI3997878.1"/>
    </source>
</evidence>
<dbReference type="EMBL" id="CAMXCT020002391">
    <property type="protein sequence ID" value="CAL1151253.1"/>
    <property type="molecule type" value="Genomic_DNA"/>
</dbReference>
<evidence type="ECO:0000313" key="4">
    <source>
        <dbReference type="EMBL" id="CAL4785190.1"/>
    </source>
</evidence>
<gene>
    <name evidence="2" type="ORF">C1SCF055_LOCUS24216</name>
</gene>
<organism evidence="2">
    <name type="scientific">Cladocopium goreaui</name>
    <dbReference type="NCBI Taxonomy" id="2562237"/>
    <lineage>
        <taxon>Eukaryota</taxon>
        <taxon>Sar</taxon>
        <taxon>Alveolata</taxon>
        <taxon>Dinophyceae</taxon>
        <taxon>Suessiales</taxon>
        <taxon>Symbiodiniaceae</taxon>
        <taxon>Cladocopium</taxon>
    </lineage>
</organism>
<keyword evidence="5" id="KW-1185">Reference proteome</keyword>
<feature type="compositionally biased region" description="Basic residues" evidence="1">
    <location>
        <begin position="1003"/>
        <end position="1020"/>
    </location>
</feature>
<reference evidence="3" key="2">
    <citation type="submission" date="2024-04" db="EMBL/GenBank/DDBJ databases">
        <authorList>
            <person name="Chen Y."/>
            <person name="Shah S."/>
            <person name="Dougan E. K."/>
            <person name="Thang M."/>
            <person name="Chan C."/>
        </authorList>
    </citation>
    <scope>NUCLEOTIDE SEQUENCE [LARGE SCALE GENOMIC DNA]</scope>
</reference>
<evidence type="ECO:0000313" key="3">
    <source>
        <dbReference type="EMBL" id="CAL1151253.1"/>
    </source>
</evidence>
<feature type="compositionally biased region" description="Basic residues" evidence="1">
    <location>
        <begin position="1258"/>
        <end position="1275"/>
    </location>
</feature>
<dbReference type="EMBL" id="CAMXCT010002391">
    <property type="protein sequence ID" value="CAI3997878.1"/>
    <property type="molecule type" value="Genomic_DNA"/>
</dbReference>
<name>A0A9P1G2S0_9DINO</name>
<evidence type="ECO:0000256" key="1">
    <source>
        <dbReference type="SAM" id="MobiDB-lite"/>
    </source>
</evidence>
<feature type="region of interest" description="Disordered" evidence="1">
    <location>
        <begin position="1256"/>
        <end position="1298"/>
    </location>
</feature>
<evidence type="ECO:0000313" key="5">
    <source>
        <dbReference type="Proteomes" id="UP001152797"/>
    </source>
</evidence>
<dbReference type="Proteomes" id="UP001152797">
    <property type="component" value="Unassembled WGS sequence"/>
</dbReference>
<proteinExistence type="predicted"/>
<feature type="region of interest" description="Disordered" evidence="1">
    <location>
        <begin position="1220"/>
        <end position="1239"/>
    </location>
</feature>
<accession>A0A9P1G2S0</accession>
<sequence>ASCELPARSGRRNGVCLDEVALVQSQLTFCRDVVQYRACIPAHQPLWPDWNATKKDAMLARLFKGVVEKRLAKELNVTPKEFVSIHLLSRPYKFHTEAPHAVNDVLQMDDQCDSGDCSLELIHLRGQRQDHAIRLINHQIEDNKKYEVAVADDSAATCSPEGGAQITCAETHKCCTSKRSYLAGTAHESQPRLALYAICCPLDTHCKFDTIFVSCAPGAGPDDYSGVIAGLQYNQNEKAEMNQDAAALINHQIEDNKKYEVAVADDSAATCSPEGGAQITCAETQKCCTSKRSYLAGTAHESQPRLALYAICCPLDTHCKFDTIFVSCAPGAGPDDYSGVIAGLQYNQNEKAEMNQDAVALINHQIEDNKKYEVAVADDSAATCSPEGGAQITCAETHKCCTSKRSYLAGTAHESQPRLALYAICCPLDTHCKFDTIFVSCAPGAGPDDYSGVIAGLQYNQNEKAEMNQDAVALINHQIEDNKKYEVAVADDSAATCSPEGGAQITCAETQKCCTSKRSYLAGTAHESQPRLALYAICCPLDTHCKFDTIFVSCAPGAGPDDYSGVIAGLQYNQNEKAEMNQDAVALINHQIEDNKKYEVAVADDSAATCSPEGGAQITCAETHKCCTSKRSYLAGTAHESQPRLALYAICCPLDTHCKFDTIFVSCAPGAGPDDYSGVIAGLQYNQNEKAEMNQDAVALLRLNGGRPSPWACGLRTGAGWPSMPGLWVHLKDNPDFFQDFNPGTGKYFECTLYDEGHREQGKGVWRVSGPEPRRKDGIWAAAKLIAVSDDHLYWWLTKGGGRDASRKFWLHFCVSDEASCSKTKKKPKVEFHTDYFRTLDAGDLVNLRVPWFKVAPAKDDIADEVTKLTGGALRGGKKKPAKPGQAGRGDLDWSLSDQESLPDLAAGEDEDVRHRLADLKRQTAGEPARRKDEPAGKRKRRRRDRSRSKQKQRSRDRKRSRSPDKAKHQPLWFGKRVSVSPCGEESSGSDRGQSYRGDEKKRVRSRSPSREKKKKKKTKKDNQVDRGPYGVGQRVRYDGKSSGDPSSEDETGQQDEQVFRAGPSTTSKHLQLQEYAEKTPGRLTARLLRKMRDILAREEGPMNRGTATNLTPSAASSYFLTVLLPQYKDRLTLRTSRELRTTAKALDLLAQGRSDRAGDVLAQRYKALELFLADQTWSRAQFLELIPPEGASLVEKDEMLMASKEQTVEQKMRATIGTPQWRAPHKGDGKGVGETPSRMTASPALLRVKSLAAAKATVKRPKSPVAKPRAHKHPPAGELEHLDKVSPEVPSELSDDAEGCPPNLLKLNLRLAENLSDWSGYVRDLFKVRATFTDLGRHLLELLSTMPTPLGNFVRSYCLTAQPSTAGEGSKADGHGDLLPIPMWRITTKIEGVTDNNIDWVKAMVAVIDFQYCTGWAKPICVPVPDALSLCQKAAITELAGVVDSNILSADTLLPFADCDRLLSSKKYDYAGRPVEYMEDLVCDKVVMAWPRRGQAGVQSIEAFLTPETLAAFQDPHKLLLPRERMPSNAPRSRVRASDAEWFKIVQAAWERGMMRPVNDADVPRDRSGHLITNGAGAVFKEKMVDGKAIAAQRFISILCPINAVTTPLVGAQDTLPYIGQITGLMLEEDEALYLESEDLQSAFNLFSVPDRWLPFFSYSKKVDGAAMGLPAGTMVRPALSVIPMGWHSAVGLVQEAVRDVVFRRAGVPRTISTEKHRPLPEGKSFAVVYLDNFDEIEIIKKVDLEIHKEGTDMSDYHQRFNAACDEAGLPRNESKQLIHAFAGGMQGGEFDGMRGVLKLGSDKLRNYIQLSLALLARRSHGMNFSCGTGQGKRPSWRRSSGRFSQAWATFST</sequence>
<protein>
    <submittedName>
        <fullName evidence="4">CS domain-containing protein</fullName>
    </submittedName>
</protein>
<dbReference type="OrthoDB" id="188771at2759"/>
<feature type="compositionally biased region" description="Basic residues" evidence="1">
    <location>
        <begin position="938"/>
        <end position="961"/>
    </location>
</feature>
<comment type="caution">
    <text evidence="2">The sequence shown here is derived from an EMBL/GenBank/DDBJ whole genome shotgun (WGS) entry which is preliminary data.</text>
</comment>
<feature type="compositionally biased region" description="Basic and acidic residues" evidence="1">
    <location>
        <begin position="919"/>
        <end position="937"/>
    </location>
</feature>
<feature type="non-terminal residue" evidence="2">
    <location>
        <position position="1854"/>
    </location>
</feature>
<dbReference type="EMBL" id="CAMXCT030002391">
    <property type="protein sequence ID" value="CAL4785190.1"/>
    <property type="molecule type" value="Genomic_DNA"/>
</dbReference>